<dbReference type="KEGG" id="tmn:UCRPA7_6834"/>
<keyword evidence="2" id="KW-0186">Copper</keyword>
<proteinExistence type="inferred from homology"/>
<accession>R8BEH5</accession>
<dbReference type="InterPro" id="IPR011707">
    <property type="entry name" value="Cu-oxidase-like_N"/>
</dbReference>
<gene>
    <name evidence="5" type="ORF">UCRPA7_6834</name>
</gene>
<keyword evidence="6" id="KW-1185">Reference proteome</keyword>
<dbReference type="RefSeq" id="XP_007917561.1">
    <property type="nucleotide sequence ID" value="XM_007919370.1"/>
</dbReference>
<dbReference type="InterPro" id="IPR008972">
    <property type="entry name" value="Cupredoxin"/>
</dbReference>
<dbReference type="EMBL" id="KB933264">
    <property type="protein sequence ID" value="EON97697.1"/>
    <property type="molecule type" value="Genomic_DNA"/>
</dbReference>
<dbReference type="InterPro" id="IPR001117">
    <property type="entry name" value="Cu-oxidase_2nd"/>
</dbReference>
<evidence type="ECO:0000256" key="1">
    <source>
        <dbReference type="ARBA" id="ARBA00010609"/>
    </source>
</evidence>
<dbReference type="Pfam" id="PF00394">
    <property type="entry name" value="Cu-oxidase"/>
    <property type="match status" value="1"/>
</dbReference>
<organism evidence="5 6">
    <name type="scientific">Phaeoacremonium minimum (strain UCR-PA7)</name>
    <name type="common">Esca disease fungus</name>
    <name type="synonym">Togninia minima</name>
    <dbReference type="NCBI Taxonomy" id="1286976"/>
    <lineage>
        <taxon>Eukaryota</taxon>
        <taxon>Fungi</taxon>
        <taxon>Dikarya</taxon>
        <taxon>Ascomycota</taxon>
        <taxon>Pezizomycotina</taxon>
        <taxon>Sordariomycetes</taxon>
        <taxon>Sordariomycetidae</taxon>
        <taxon>Togniniales</taxon>
        <taxon>Togniniaceae</taxon>
        <taxon>Phaeoacremonium</taxon>
    </lineage>
</organism>
<dbReference type="PANTHER" id="PTHR11709">
    <property type="entry name" value="MULTI-COPPER OXIDASE"/>
    <property type="match status" value="1"/>
</dbReference>
<evidence type="ECO:0000259" key="3">
    <source>
        <dbReference type="Pfam" id="PF00394"/>
    </source>
</evidence>
<dbReference type="AlphaFoldDB" id="R8BEH5"/>
<dbReference type="SUPFAM" id="SSF49503">
    <property type="entry name" value="Cupredoxins"/>
    <property type="match status" value="2"/>
</dbReference>
<dbReference type="Gene3D" id="2.60.40.420">
    <property type="entry name" value="Cupredoxins - blue copper proteins"/>
    <property type="match status" value="2"/>
</dbReference>
<dbReference type="GO" id="GO:0016491">
    <property type="term" value="F:oxidoreductase activity"/>
    <property type="evidence" value="ECO:0007669"/>
    <property type="project" value="TreeGrafter"/>
</dbReference>
<dbReference type="Proteomes" id="UP000014074">
    <property type="component" value="Unassembled WGS sequence"/>
</dbReference>
<dbReference type="eggNOG" id="KOG1263">
    <property type="taxonomic scope" value="Eukaryota"/>
</dbReference>
<dbReference type="OrthoDB" id="10255118at2759"/>
<dbReference type="GeneID" id="19327532"/>
<dbReference type="GO" id="GO:0005507">
    <property type="term" value="F:copper ion binding"/>
    <property type="evidence" value="ECO:0007669"/>
    <property type="project" value="InterPro"/>
</dbReference>
<protein>
    <submittedName>
        <fullName evidence="5">Putative diphenol oxidase protein</fullName>
    </submittedName>
</protein>
<evidence type="ECO:0000313" key="6">
    <source>
        <dbReference type="Proteomes" id="UP000014074"/>
    </source>
</evidence>
<evidence type="ECO:0000259" key="4">
    <source>
        <dbReference type="Pfam" id="PF07732"/>
    </source>
</evidence>
<dbReference type="InterPro" id="IPR045087">
    <property type="entry name" value="Cu-oxidase_fam"/>
</dbReference>
<sequence>MQSFTYEFRVDDQRGTFWYHAHTSIQYTDGLYGPIIIHDPDEKVPATDDEKIVFLGDHYHTYGAVLVESYLGAGSQWSPDEAGVEPLPDNFLMNGQHTYDCSVVSSTFSSEVYDNAGTCTGGQLYSTSIRPNSSVRLRLINHSSFMSFWFSIDNHTMEIVEIDGIEVEPIASRGVYVNIGQRYSVIVNANQTSGNYYMRATLPQTCFTPFCPYTSTGLVSIDYQVKGVLSYEGVSIKDEPIGFVGNTSNPFGVDTNLVRGDVWEGCDDMPFDMPIPMRKEAAIDVSPNNQHSVIFQFRQAGEVNRIFINRVSSRCDKRYDLLRMNG</sequence>
<comment type="similarity">
    <text evidence="1">Belongs to the multicopper oxidase family.</text>
</comment>
<reference evidence="6" key="1">
    <citation type="journal article" date="2013" name="Genome Announc.">
        <title>Draft genome sequence of the ascomycete Phaeoacremonium aleophilum strain UCR-PA7, a causal agent of the esca disease complex in grapevines.</title>
        <authorList>
            <person name="Blanco-Ulate B."/>
            <person name="Rolshausen P."/>
            <person name="Cantu D."/>
        </authorList>
    </citation>
    <scope>NUCLEOTIDE SEQUENCE [LARGE SCALE GENOMIC DNA]</scope>
    <source>
        <strain evidence="6">UCR-PA7</strain>
    </source>
</reference>
<feature type="domain" description="Plastocyanin-like" evidence="4">
    <location>
        <begin position="2"/>
        <end position="41"/>
    </location>
</feature>
<feature type="domain" description="Plastocyanin-like" evidence="3">
    <location>
        <begin position="50"/>
        <end position="201"/>
    </location>
</feature>
<evidence type="ECO:0000256" key="2">
    <source>
        <dbReference type="ARBA" id="ARBA00023008"/>
    </source>
</evidence>
<dbReference type="PANTHER" id="PTHR11709:SF511">
    <property type="entry name" value="LACCASE"/>
    <property type="match status" value="1"/>
</dbReference>
<dbReference type="Pfam" id="PF07732">
    <property type="entry name" value="Cu-oxidase_3"/>
    <property type="match status" value="1"/>
</dbReference>
<evidence type="ECO:0000313" key="5">
    <source>
        <dbReference type="EMBL" id="EON97697.1"/>
    </source>
</evidence>
<dbReference type="HOGENOM" id="CLU_1046433_0_0_1"/>
<name>R8BEH5_PHAM7</name>